<sequence>MLNYIKQVLESLLSVNELELGPWCIEVLSMLEMKGGQVQPSTRRCLILNAWGHTGILPGILGVVKSSPNLETLVIKGKCIPPQVSLARYRATTYLRKHKLDLILSHLKTIKITGFTISILSGEPMLTMIQILVKSAKVLKKMVITAEESVGTSSTSTTSTDLTIITKTVITFPRASPEAVIEVG</sequence>
<keyword evidence="2" id="KW-1185">Reference proteome</keyword>
<evidence type="ECO:0000313" key="1">
    <source>
        <dbReference type="EMBL" id="KAL3825222.1"/>
    </source>
</evidence>
<gene>
    <name evidence="1" type="ORF">ACJIZ3_021251</name>
</gene>
<evidence type="ECO:0000313" key="2">
    <source>
        <dbReference type="Proteomes" id="UP001634393"/>
    </source>
</evidence>
<reference evidence="1 2" key="1">
    <citation type="submission" date="2024-12" db="EMBL/GenBank/DDBJ databases">
        <title>The unique morphological basis and parallel evolutionary history of personate flowers in Penstemon.</title>
        <authorList>
            <person name="Depatie T.H."/>
            <person name="Wessinger C.A."/>
        </authorList>
    </citation>
    <scope>NUCLEOTIDE SEQUENCE [LARGE SCALE GENOMIC DNA]</scope>
    <source>
        <strain evidence="1">WTNN_2</strain>
        <tissue evidence="1">Leaf</tissue>
    </source>
</reference>
<organism evidence="1 2">
    <name type="scientific">Penstemon smallii</name>
    <dbReference type="NCBI Taxonomy" id="265156"/>
    <lineage>
        <taxon>Eukaryota</taxon>
        <taxon>Viridiplantae</taxon>
        <taxon>Streptophyta</taxon>
        <taxon>Embryophyta</taxon>
        <taxon>Tracheophyta</taxon>
        <taxon>Spermatophyta</taxon>
        <taxon>Magnoliopsida</taxon>
        <taxon>eudicotyledons</taxon>
        <taxon>Gunneridae</taxon>
        <taxon>Pentapetalae</taxon>
        <taxon>asterids</taxon>
        <taxon>lamiids</taxon>
        <taxon>Lamiales</taxon>
        <taxon>Plantaginaceae</taxon>
        <taxon>Cheloneae</taxon>
        <taxon>Penstemon</taxon>
    </lineage>
</organism>
<protein>
    <recommendedName>
        <fullName evidence="3">FBD domain-containing protein</fullName>
    </recommendedName>
</protein>
<name>A0ABD3SL76_9LAMI</name>
<evidence type="ECO:0008006" key="3">
    <source>
        <dbReference type="Google" id="ProtNLM"/>
    </source>
</evidence>
<dbReference type="Proteomes" id="UP001634393">
    <property type="component" value="Unassembled WGS sequence"/>
</dbReference>
<comment type="caution">
    <text evidence="1">The sequence shown here is derived from an EMBL/GenBank/DDBJ whole genome shotgun (WGS) entry which is preliminary data.</text>
</comment>
<proteinExistence type="predicted"/>
<dbReference type="AlphaFoldDB" id="A0ABD3SL76"/>
<dbReference type="EMBL" id="JBJXBP010000006">
    <property type="protein sequence ID" value="KAL3825222.1"/>
    <property type="molecule type" value="Genomic_DNA"/>
</dbReference>
<accession>A0ABD3SL76</accession>